<evidence type="ECO:0000313" key="2">
    <source>
        <dbReference type="Proteomes" id="UP000015106"/>
    </source>
</evidence>
<dbReference type="AlphaFoldDB" id="A0A8R7U503"/>
<proteinExistence type="predicted"/>
<dbReference type="Proteomes" id="UP000015106">
    <property type="component" value="Chromosome 4"/>
</dbReference>
<dbReference type="EnsemblPlants" id="TuG1812G0400000715.01.T01">
    <property type="protein sequence ID" value="TuG1812G0400000715.01.T01.cds377857"/>
    <property type="gene ID" value="TuG1812G0400000715.01"/>
</dbReference>
<organism evidence="1 2">
    <name type="scientific">Triticum urartu</name>
    <name type="common">Red wild einkorn</name>
    <name type="synonym">Crithodium urartu</name>
    <dbReference type="NCBI Taxonomy" id="4572"/>
    <lineage>
        <taxon>Eukaryota</taxon>
        <taxon>Viridiplantae</taxon>
        <taxon>Streptophyta</taxon>
        <taxon>Embryophyta</taxon>
        <taxon>Tracheophyta</taxon>
        <taxon>Spermatophyta</taxon>
        <taxon>Magnoliopsida</taxon>
        <taxon>Liliopsida</taxon>
        <taxon>Poales</taxon>
        <taxon>Poaceae</taxon>
        <taxon>BOP clade</taxon>
        <taxon>Pooideae</taxon>
        <taxon>Triticodae</taxon>
        <taxon>Triticeae</taxon>
        <taxon>Triticinae</taxon>
        <taxon>Triticum</taxon>
    </lineage>
</organism>
<evidence type="ECO:0000313" key="1">
    <source>
        <dbReference type="EnsemblPlants" id="TuG1812G0400000715.01.T01.cds377857"/>
    </source>
</evidence>
<protein>
    <submittedName>
        <fullName evidence="1">Uncharacterized protein</fullName>
    </submittedName>
</protein>
<reference evidence="2" key="1">
    <citation type="journal article" date="2013" name="Nature">
        <title>Draft genome of the wheat A-genome progenitor Triticum urartu.</title>
        <authorList>
            <person name="Ling H.Q."/>
            <person name="Zhao S."/>
            <person name="Liu D."/>
            <person name="Wang J."/>
            <person name="Sun H."/>
            <person name="Zhang C."/>
            <person name="Fan H."/>
            <person name="Li D."/>
            <person name="Dong L."/>
            <person name="Tao Y."/>
            <person name="Gao C."/>
            <person name="Wu H."/>
            <person name="Li Y."/>
            <person name="Cui Y."/>
            <person name="Guo X."/>
            <person name="Zheng S."/>
            <person name="Wang B."/>
            <person name="Yu K."/>
            <person name="Liang Q."/>
            <person name="Yang W."/>
            <person name="Lou X."/>
            <person name="Chen J."/>
            <person name="Feng M."/>
            <person name="Jian J."/>
            <person name="Zhang X."/>
            <person name="Luo G."/>
            <person name="Jiang Y."/>
            <person name="Liu J."/>
            <person name="Wang Z."/>
            <person name="Sha Y."/>
            <person name="Zhang B."/>
            <person name="Wu H."/>
            <person name="Tang D."/>
            <person name="Shen Q."/>
            <person name="Xue P."/>
            <person name="Zou S."/>
            <person name="Wang X."/>
            <person name="Liu X."/>
            <person name="Wang F."/>
            <person name="Yang Y."/>
            <person name="An X."/>
            <person name="Dong Z."/>
            <person name="Zhang K."/>
            <person name="Zhang X."/>
            <person name="Luo M.C."/>
            <person name="Dvorak J."/>
            <person name="Tong Y."/>
            <person name="Wang J."/>
            <person name="Yang H."/>
            <person name="Li Z."/>
            <person name="Wang D."/>
            <person name="Zhang A."/>
            <person name="Wang J."/>
        </authorList>
    </citation>
    <scope>NUCLEOTIDE SEQUENCE</scope>
    <source>
        <strain evidence="2">cv. G1812</strain>
    </source>
</reference>
<keyword evidence="2" id="KW-1185">Reference proteome</keyword>
<sequence length="131" mass="15007">MGMLTFVDALEKLTYVLRCCMFWLVPQLWRATYTPTKLSREKFAMMPNDWLYTGSASGVLLEDAHIGRIVFTRMCCLPCCLNVCSCPRITIFISPPSISWKMLAVSLSVSISNLFHGNFRMTTACNFCRKW</sequence>
<accession>A0A8R7U503</accession>
<reference evidence="1" key="2">
    <citation type="submission" date="2018-03" db="EMBL/GenBank/DDBJ databases">
        <title>The Triticum urartu genome reveals the dynamic nature of wheat genome evolution.</title>
        <authorList>
            <person name="Ling H."/>
            <person name="Ma B."/>
            <person name="Shi X."/>
            <person name="Liu H."/>
            <person name="Dong L."/>
            <person name="Sun H."/>
            <person name="Cao Y."/>
            <person name="Gao Q."/>
            <person name="Zheng S."/>
            <person name="Li Y."/>
            <person name="Yu Y."/>
            <person name="Du H."/>
            <person name="Qi M."/>
            <person name="Li Y."/>
            <person name="Yu H."/>
            <person name="Cui Y."/>
            <person name="Wang N."/>
            <person name="Chen C."/>
            <person name="Wu H."/>
            <person name="Zhao Y."/>
            <person name="Zhang J."/>
            <person name="Li Y."/>
            <person name="Zhou W."/>
            <person name="Zhang B."/>
            <person name="Hu W."/>
            <person name="Eijk M."/>
            <person name="Tang J."/>
            <person name="Witsenboer H."/>
            <person name="Zhao S."/>
            <person name="Li Z."/>
            <person name="Zhang A."/>
            <person name="Wang D."/>
            <person name="Liang C."/>
        </authorList>
    </citation>
    <scope>NUCLEOTIDE SEQUENCE [LARGE SCALE GENOMIC DNA]</scope>
    <source>
        <strain evidence="1">cv. G1812</strain>
    </source>
</reference>
<reference evidence="1" key="3">
    <citation type="submission" date="2022-06" db="UniProtKB">
        <authorList>
            <consortium name="EnsemblPlants"/>
        </authorList>
    </citation>
    <scope>IDENTIFICATION</scope>
</reference>
<name>A0A8R7U503_TRIUA</name>
<dbReference type="Gramene" id="TuG1812G0400000715.01.T01">
    <property type="protein sequence ID" value="TuG1812G0400000715.01.T01.cds377857"/>
    <property type="gene ID" value="TuG1812G0400000715.01"/>
</dbReference>